<evidence type="ECO:0000256" key="3">
    <source>
        <dbReference type="ARBA" id="ARBA00022679"/>
    </source>
</evidence>
<dbReference type="Proteomes" id="UP000198771">
    <property type="component" value="Unassembled WGS sequence"/>
</dbReference>
<protein>
    <recommendedName>
        <fullName evidence="7">Phosphatidylglycerol--prolipoprotein diacylglyceryl transferase</fullName>
        <ecNumber evidence="7">2.5.1.145</ecNumber>
    </recommendedName>
</protein>
<keyword evidence="2 7" id="KW-1003">Cell membrane</keyword>
<evidence type="ECO:0000256" key="2">
    <source>
        <dbReference type="ARBA" id="ARBA00022475"/>
    </source>
</evidence>
<dbReference type="RefSeq" id="WP_092120089.1">
    <property type="nucleotide sequence ID" value="NZ_FMXO01000009.1"/>
</dbReference>
<dbReference type="GO" id="GO:0008961">
    <property type="term" value="F:phosphatidylglycerol-prolipoprotein diacylglyceryl transferase activity"/>
    <property type="evidence" value="ECO:0007669"/>
    <property type="project" value="UniProtKB-UniRule"/>
</dbReference>
<feature type="transmembrane region" description="Helical" evidence="7">
    <location>
        <begin position="20"/>
        <end position="40"/>
    </location>
</feature>
<gene>
    <name evidence="7" type="primary">lgt</name>
    <name evidence="8" type="ORF">SAMN05660653_01720</name>
</gene>
<dbReference type="HAMAP" id="MF_01147">
    <property type="entry name" value="Lgt"/>
    <property type="match status" value="1"/>
</dbReference>
<evidence type="ECO:0000313" key="8">
    <source>
        <dbReference type="EMBL" id="SDB36423.1"/>
    </source>
</evidence>
<dbReference type="AlphaFoldDB" id="A0A1G6CU46"/>
<dbReference type="GO" id="GO:0005886">
    <property type="term" value="C:plasma membrane"/>
    <property type="evidence" value="ECO:0007669"/>
    <property type="project" value="UniProtKB-SubCell"/>
</dbReference>
<keyword evidence="4 7" id="KW-0812">Transmembrane</keyword>
<keyword evidence="6 7" id="KW-0472">Membrane</keyword>
<name>A0A1G6CU46_9BACT</name>
<dbReference type="InterPro" id="IPR001640">
    <property type="entry name" value="Lgt"/>
</dbReference>
<evidence type="ECO:0000256" key="5">
    <source>
        <dbReference type="ARBA" id="ARBA00022989"/>
    </source>
</evidence>
<comment type="function">
    <text evidence="7">Catalyzes the transfer of the diacylglyceryl group from phosphatidylglycerol to the sulfhydryl group of the N-terminal cysteine of a prolipoprotein, the first step in the formation of mature lipoproteins.</text>
</comment>
<comment type="subcellular location">
    <subcellularLocation>
        <location evidence="7">Cell membrane</location>
        <topology evidence="7">Multi-pass membrane protein</topology>
    </subcellularLocation>
</comment>
<dbReference type="Pfam" id="PF01790">
    <property type="entry name" value="LGT"/>
    <property type="match status" value="1"/>
</dbReference>
<dbReference type="UniPathway" id="UPA00664"/>
<comment type="pathway">
    <text evidence="7">Protein modification; lipoprotein biosynthesis (diacylglyceryl transfer).</text>
</comment>
<feature type="binding site" evidence="7">
    <location>
        <position position="138"/>
    </location>
    <ligand>
        <name>a 1,2-diacyl-sn-glycero-3-phospho-(1'-sn-glycerol)</name>
        <dbReference type="ChEBI" id="CHEBI:64716"/>
    </ligand>
</feature>
<feature type="transmembrane region" description="Helical" evidence="7">
    <location>
        <begin position="199"/>
        <end position="217"/>
    </location>
</feature>
<dbReference type="STRING" id="617002.SAMN05660653_01720"/>
<dbReference type="EMBL" id="FMXO01000009">
    <property type="protein sequence ID" value="SDB36423.1"/>
    <property type="molecule type" value="Genomic_DNA"/>
</dbReference>
<keyword evidence="5 7" id="KW-1133">Transmembrane helix</keyword>
<reference evidence="8 9" key="1">
    <citation type="submission" date="2016-10" db="EMBL/GenBank/DDBJ databases">
        <authorList>
            <person name="de Groot N.N."/>
        </authorList>
    </citation>
    <scope>NUCLEOTIDE SEQUENCE [LARGE SCALE GENOMIC DNA]</scope>
    <source>
        <strain evidence="8 9">ASO4-2</strain>
    </source>
</reference>
<evidence type="ECO:0000313" key="9">
    <source>
        <dbReference type="Proteomes" id="UP000198771"/>
    </source>
</evidence>
<dbReference type="PANTHER" id="PTHR30589:SF0">
    <property type="entry name" value="PHOSPHATIDYLGLYCEROL--PROLIPOPROTEIN DIACYLGLYCERYL TRANSFERASE"/>
    <property type="match status" value="1"/>
</dbReference>
<keyword evidence="8" id="KW-0449">Lipoprotein</keyword>
<feature type="transmembrane region" description="Helical" evidence="7">
    <location>
        <begin position="237"/>
        <end position="257"/>
    </location>
</feature>
<dbReference type="GO" id="GO:0042158">
    <property type="term" value="P:lipoprotein biosynthetic process"/>
    <property type="evidence" value="ECO:0007669"/>
    <property type="project" value="UniProtKB-UniRule"/>
</dbReference>
<sequence length="260" mass="29186">MIHPKIDPVAFTIGPLEVRWYGLMYLIGFLAAWILGHIRAKKPGSGWNTQELPDLITFCALGLLLGARLGYVLFYDFATFINHPLEIVKIWKGGMSFHGGLIGVMIAIWYFGLRTKRSFFQVADFVAPLAPIGIFAGRIGNFINGELWGRVTDVPWAMIFADPNAGFVPRHPSQLYQAFLEGLVLFVVLWSFSAKPRPPMAVSGLFALLYGVFRFSVEFFREPDAHLGFVALDWMSMGQVLSLPMIAIGALLLWLAYRKR</sequence>
<evidence type="ECO:0000256" key="7">
    <source>
        <dbReference type="HAMAP-Rule" id="MF_01147"/>
    </source>
</evidence>
<evidence type="ECO:0000256" key="4">
    <source>
        <dbReference type="ARBA" id="ARBA00022692"/>
    </source>
</evidence>
<feature type="transmembrane region" description="Helical" evidence="7">
    <location>
        <begin position="175"/>
        <end position="192"/>
    </location>
</feature>
<evidence type="ECO:0000256" key="6">
    <source>
        <dbReference type="ARBA" id="ARBA00023136"/>
    </source>
</evidence>
<feature type="transmembrane region" description="Helical" evidence="7">
    <location>
        <begin position="95"/>
        <end position="113"/>
    </location>
</feature>
<dbReference type="PANTHER" id="PTHR30589">
    <property type="entry name" value="PROLIPOPROTEIN DIACYLGLYCERYL TRANSFERASE"/>
    <property type="match status" value="1"/>
</dbReference>
<feature type="transmembrane region" description="Helical" evidence="7">
    <location>
        <begin position="52"/>
        <end position="75"/>
    </location>
</feature>
<dbReference type="OrthoDB" id="871140at2"/>
<dbReference type="EC" id="2.5.1.145" evidence="7"/>
<comment type="catalytic activity">
    <reaction evidence="7">
        <text>L-cysteinyl-[prolipoprotein] + a 1,2-diacyl-sn-glycero-3-phospho-(1'-sn-glycerol) = an S-1,2-diacyl-sn-glyceryl-L-cysteinyl-[prolipoprotein] + sn-glycerol 1-phosphate + H(+)</text>
        <dbReference type="Rhea" id="RHEA:56712"/>
        <dbReference type="Rhea" id="RHEA-COMP:14679"/>
        <dbReference type="Rhea" id="RHEA-COMP:14680"/>
        <dbReference type="ChEBI" id="CHEBI:15378"/>
        <dbReference type="ChEBI" id="CHEBI:29950"/>
        <dbReference type="ChEBI" id="CHEBI:57685"/>
        <dbReference type="ChEBI" id="CHEBI:64716"/>
        <dbReference type="ChEBI" id="CHEBI:140658"/>
        <dbReference type="EC" id="2.5.1.145"/>
    </reaction>
</comment>
<keyword evidence="9" id="KW-1185">Reference proteome</keyword>
<keyword evidence="3 7" id="KW-0808">Transferase</keyword>
<evidence type="ECO:0000256" key="1">
    <source>
        <dbReference type="ARBA" id="ARBA00007150"/>
    </source>
</evidence>
<organism evidence="8 9">
    <name type="scientific">Desulfonatronum thiosulfatophilum</name>
    <dbReference type="NCBI Taxonomy" id="617002"/>
    <lineage>
        <taxon>Bacteria</taxon>
        <taxon>Pseudomonadati</taxon>
        <taxon>Thermodesulfobacteriota</taxon>
        <taxon>Desulfovibrionia</taxon>
        <taxon>Desulfovibrionales</taxon>
        <taxon>Desulfonatronaceae</taxon>
        <taxon>Desulfonatronum</taxon>
    </lineage>
</organism>
<feature type="transmembrane region" description="Helical" evidence="7">
    <location>
        <begin position="125"/>
        <end position="143"/>
    </location>
</feature>
<accession>A0A1G6CU46</accession>
<dbReference type="PROSITE" id="PS01311">
    <property type="entry name" value="LGT"/>
    <property type="match status" value="1"/>
</dbReference>
<comment type="similarity">
    <text evidence="1 7">Belongs to the Lgt family.</text>
</comment>
<dbReference type="NCBIfam" id="TIGR00544">
    <property type="entry name" value="lgt"/>
    <property type="match status" value="1"/>
</dbReference>
<proteinExistence type="inferred from homology"/>